<dbReference type="PROSITE" id="PS50887">
    <property type="entry name" value="GGDEF"/>
    <property type="match status" value="1"/>
</dbReference>
<dbReference type="EMBL" id="FQVB01000019">
    <property type="protein sequence ID" value="SHF49303.1"/>
    <property type="molecule type" value="Genomic_DNA"/>
</dbReference>
<dbReference type="GO" id="GO:0005886">
    <property type="term" value="C:plasma membrane"/>
    <property type="evidence" value="ECO:0007669"/>
    <property type="project" value="TreeGrafter"/>
</dbReference>
<dbReference type="OrthoDB" id="9778432at2"/>
<dbReference type="InterPro" id="IPR029787">
    <property type="entry name" value="Nucleotide_cyclase"/>
</dbReference>
<dbReference type="SUPFAM" id="SSF55073">
    <property type="entry name" value="Nucleotide cyclase"/>
    <property type="match status" value="1"/>
</dbReference>
<dbReference type="NCBIfam" id="TIGR00254">
    <property type="entry name" value="GGDEF"/>
    <property type="match status" value="1"/>
</dbReference>
<dbReference type="Proteomes" id="UP000184076">
    <property type="component" value="Unassembled WGS sequence"/>
</dbReference>
<dbReference type="SMART" id="SM00267">
    <property type="entry name" value="GGDEF"/>
    <property type="match status" value="1"/>
</dbReference>
<dbReference type="RefSeq" id="WP_073039058.1">
    <property type="nucleotide sequence ID" value="NZ_FQVB01000019.1"/>
</dbReference>
<gene>
    <name evidence="4" type="ORF">SAMN02745206_02087</name>
</gene>
<evidence type="ECO:0000256" key="1">
    <source>
        <dbReference type="ARBA" id="ARBA00012528"/>
    </source>
</evidence>
<name>A0A1M5C3F2_9BACT</name>
<dbReference type="GO" id="GO:0052621">
    <property type="term" value="F:diguanylate cyclase activity"/>
    <property type="evidence" value="ECO:0007669"/>
    <property type="project" value="UniProtKB-EC"/>
</dbReference>
<dbReference type="InterPro" id="IPR043128">
    <property type="entry name" value="Rev_trsase/Diguanyl_cyclase"/>
</dbReference>
<organism evidence="4 5">
    <name type="scientific">Desulfacinum infernum DSM 9756</name>
    <dbReference type="NCBI Taxonomy" id="1121391"/>
    <lineage>
        <taxon>Bacteria</taxon>
        <taxon>Pseudomonadati</taxon>
        <taxon>Thermodesulfobacteriota</taxon>
        <taxon>Syntrophobacteria</taxon>
        <taxon>Syntrophobacterales</taxon>
        <taxon>Syntrophobacteraceae</taxon>
        <taxon>Desulfacinum</taxon>
    </lineage>
</organism>
<feature type="domain" description="GGDEF" evidence="3">
    <location>
        <begin position="102"/>
        <end position="233"/>
    </location>
</feature>
<dbReference type="FunFam" id="3.30.70.270:FF:000001">
    <property type="entry name" value="Diguanylate cyclase domain protein"/>
    <property type="match status" value="1"/>
</dbReference>
<evidence type="ECO:0000313" key="5">
    <source>
        <dbReference type="Proteomes" id="UP000184076"/>
    </source>
</evidence>
<dbReference type="PANTHER" id="PTHR45138:SF9">
    <property type="entry name" value="DIGUANYLATE CYCLASE DGCM-RELATED"/>
    <property type="match status" value="1"/>
</dbReference>
<dbReference type="GO" id="GO:1902201">
    <property type="term" value="P:negative regulation of bacterial-type flagellum-dependent cell motility"/>
    <property type="evidence" value="ECO:0007669"/>
    <property type="project" value="TreeGrafter"/>
</dbReference>
<sequence length="233" mass="26931">MSHTLEQLKARLRDRLSEFQHLIESRRLEDAERLNELAGKLTQLRDRFLSMRTTFVQLQKQTSMIPQLEKQALLDGLTELPNRRAYEQKLKEEWARYRSHGTPFSLIVLDLDHFKGVNDTYGHPMGDQYLKEMAKRLSRSLRDSDMLARYGGEEFVALLSGTPKEEALIVAERMRLPAEKARFQCGEDCFRVTVSLGVVQVGPSDKMPEDVFNRADEALYRAKEQGRNRAVVC</sequence>
<dbReference type="InterPro" id="IPR000160">
    <property type="entry name" value="GGDEF_dom"/>
</dbReference>
<dbReference type="CDD" id="cd01949">
    <property type="entry name" value="GGDEF"/>
    <property type="match status" value="1"/>
</dbReference>
<evidence type="ECO:0000313" key="4">
    <source>
        <dbReference type="EMBL" id="SHF49303.1"/>
    </source>
</evidence>
<dbReference type="Pfam" id="PF00990">
    <property type="entry name" value="GGDEF"/>
    <property type="match status" value="1"/>
</dbReference>
<dbReference type="InterPro" id="IPR050469">
    <property type="entry name" value="Diguanylate_Cyclase"/>
</dbReference>
<evidence type="ECO:0000259" key="3">
    <source>
        <dbReference type="PROSITE" id="PS50887"/>
    </source>
</evidence>
<proteinExistence type="predicted"/>
<keyword evidence="5" id="KW-1185">Reference proteome</keyword>
<evidence type="ECO:0000256" key="2">
    <source>
        <dbReference type="ARBA" id="ARBA00034247"/>
    </source>
</evidence>
<accession>A0A1M5C3F2</accession>
<dbReference type="PANTHER" id="PTHR45138">
    <property type="entry name" value="REGULATORY COMPONENTS OF SENSORY TRANSDUCTION SYSTEM"/>
    <property type="match status" value="1"/>
</dbReference>
<dbReference type="Gene3D" id="3.30.70.270">
    <property type="match status" value="1"/>
</dbReference>
<reference evidence="5" key="1">
    <citation type="submission" date="2016-11" db="EMBL/GenBank/DDBJ databases">
        <authorList>
            <person name="Varghese N."/>
            <person name="Submissions S."/>
        </authorList>
    </citation>
    <scope>NUCLEOTIDE SEQUENCE [LARGE SCALE GENOMIC DNA]</scope>
    <source>
        <strain evidence="5">DSM 9756</strain>
    </source>
</reference>
<dbReference type="GO" id="GO:0043709">
    <property type="term" value="P:cell adhesion involved in single-species biofilm formation"/>
    <property type="evidence" value="ECO:0007669"/>
    <property type="project" value="TreeGrafter"/>
</dbReference>
<dbReference type="AlphaFoldDB" id="A0A1M5C3F2"/>
<protein>
    <recommendedName>
        <fullName evidence="1">diguanylate cyclase</fullName>
        <ecNumber evidence="1">2.7.7.65</ecNumber>
    </recommendedName>
</protein>
<dbReference type="STRING" id="1121391.SAMN02745206_02087"/>
<comment type="catalytic activity">
    <reaction evidence="2">
        <text>2 GTP = 3',3'-c-di-GMP + 2 diphosphate</text>
        <dbReference type="Rhea" id="RHEA:24898"/>
        <dbReference type="ChEBI" id="CHEBI:33019"/>
        <dbReference type="ChEBI" id="CHEBI:37565"/>
        <dbReference type="ChEBI" id="CHEBI:58805"/>
        <dbReference type="EC" id="2.7.7.65"/>
    </reaction>
</comment>
<dbReference type="EC" id="2.7.7.65" evidence="1"/>